<proteinExistence type="predicted"/>
<protein>
    <submittedName>
        <fullName evidence="1">Uncharacterized protein</fullName>
    </submittedName>
</protein>
<dbReference type="EMBL" id="CP159837">
    <property type="protein sequence ID" value="XCM36476.1"/>
    <property type="molecule type" value="Genomic_DNA"/>
</dbReference>
<reference evidence="1" key="1">
    <citation type="submission" date="2024-07" db="EMBL/GenBank/DDBJ databases">
        <authorList>
            <person name="Kim Y.J."/>
            <person name="Jeong J.Y."/>
        </authorList>
    </citation>
    <scope>NUCLEOTIDE SEQUENCE</scope>
    <source>
        <strain evidence="1">GIHE-MW2</strain>
    </source>
</reference>
<evidence type="ECO:0000313" key="1">
    <source>
        <dbReference type="EMBL" id="XCM36476.1"/>
    </source>
</evidence>
<dbReference type="AlphaFoldDB" id="A0AAU8JCE0"/>
<name>A0AAU8JCE0_9CYAN</name>
<organism evidence="1">
    <name type="scientific">Planktothricoides raciborskii GIHE-MW2</name>
    <dbReference type="NCBI Taxonomy" id="2792601"/>
    <lineage>
        <taxon>Bacteria</taxon>
        <taxon>Bacillati</taxon>
        <taxon>Cyanobacteriota</taxon>
        <taxon>Cyanophyceae</taxon>
        <taxon>Oscillatoriophycideae</taxon>
        <taxon>Oscillatoriales</taxon>
        <taxon>Oscillatoriaceae</taxon>
        <taxon>Planktothricoides</taxon>
    </lineage>
</organism>
<gene>
    <name evidence="1" type="ORF">ABWT76_005238</name>
</gene>
<accession>A0AAU8JCE0</accession>
<dbReference type="RefSeq" id="WP_054467307.1">
    <property type="nucleotide sequence ID" value="NZ_CP159837.1"/>
</dbReference>
<sequence length="116" mass="13102">MNKLPNNDPKLVEFLRQNRPDLPPENLDLEAQIMAAVAATSLSESVQNSPVIPFRRRSFWLMPPAIAAGLLMAWGTSRLFTPPPQTTTDLASLEVFIENTWDGVLDKDSQDWYLDF</sequence>